<reference evidence="7 8" key="1">
    <citation type="submission" date="2016-08" db="EMBL/GenBank/DDBJ databases">
        <title>Genomes of anaerobic fungi encode conserved fungal cellulosomes for biomass hydrolysis.</title>
        <authorList>
            <consortium name="DOE Joint Genome Institute"/>
            <person name="Haitjema C.H."/>
            <person name="Gilmore S.P."/>
            <person name="Henske J.K."/>
            <person name="Solomon K.V."/>
            <person name="De Groot R."/>
            <person name="Kuo A."/>
            <person name="Mondo S.J."/>
            <person name="Salamov A.A."/>
            <person name="Labutti K."/>
            <person name="Zhao Z."/>
            <person name="Chiniquy J."/>
            <person name="Barry K."/>
            <person name="Brewer H.M."/>
            <person name="Purvine S.O."/>
            <person name="Wright A.T."/>
            <person name="Boxma B."/>
            <person name="Van Alen T."/>
            <person name="Hackstein J.H."/>
            <person name="Baker S.E."/>
            <person name="Grigoriev I.V."/>
            <person name="O'Malley M.A."/>
        </authorList>
    </citation>
    <scope>NUCLEOTIDE SEQUENCE [LARGE SCALE GENOMIC DNA]</scope>
    <source>
        <strain evidence="8">finn</strain>
    </source>
</reference>
<evidence type="ECO:0008006" key="9">
    <source>
        <dbReference type="Google" id="ProtNLM"/>
    </source>
</evidence>
<accession>A0A1Y1V075</accession>
<evidence type="ECO:0000256" key="6">
    <source>
        <dbReference type="SAM" id="MobiDB-lite"/>
    </source>
</evidence>
<proteinExistence type="inferred from homology"/>
<organism evidence="7 8">
    <name type="scientific">Piromyces finnis</name>
    <dbReference type="NCBI Taxonomy" id="1754191"/>
    <lineage>
        <taxon>Eukaryota</taxon>
        <taxon>Fungi</taxon>
        <taxon>Fungi incertae sedis</taxon>
        <taxon>Chytridiomycota</taxon>
        <taxon>Chytridiomycota incertae sedis</taxon>
        <taxon>Neocallimastigomycetes</taxon>
        <taxon>Neocallimastigales</taxon>
        <taxon>Neocallimastigaceae</taxon>
        <taxon>Piromyces</taxon>
    </lineage>
</organism>
<feature type="compositionally biased region" description="Low complexity" evidence="6">
    <location>
        <begin position="472"/>
        <end position="487"/>
    </location>
</feature>
<dbReference type="GO" id="GO:0046872">
    <property type="term" value="F:metal ion binding"/>
    <property type="evidence" value="ECO:0007669"/>
    <property type="project" value="UniProtKB-KW"/>
</dbReference>
<sequence>MSVELFRNQPDSSSSSLIPLKWIGARVENRNIPEWLSGVYLQIGPGFFDINAKGETTTKQFSQSLVQLKIVHFKHWFDGLSHIHKLELQGGTNEALWSHKSISKSYEKKISETAIIDHTTFGQIAIENHEVSTTVIDAFKFQNDQNNVKYQEETYNNNLGIQTVHYNDKDHIVVTGYSPIIEEIDLKDYTSTKIGNLIHSSFYPSSHYIITPHKCYDTKTNELFSMVLEVGKVSSSFYILRTGFPSSYLPGKSQPETILFSTIPNVRVGYNHTFAITPHFIIIINCPYHAGTIGSGLKLALNQGSIQKTMKFSEDKDESTLCYIISRENGNLIKTFESAGFFFLNIVNSFEGSEYEEVDPDGKPEKKYDIYIDVIAYSDAKILSVFEIDQLRSSNNKQNTINRDVWSNTIRRYCLPGVCPSQGVPLNSSSGVPYWEQVKEKVENPKWFVNSLVQPFKKLYYTASGNPMPEDNNNNNSNNSLKPSSDNSSKRASTSSLDINSLNSKLNESDLNIRFEYPASFQHLSNTTIEFPCINKEYNYRDYRYVYGLFHPKKDKSSFTHLIKIDIQTMRVIKFNPTDITANPYNDEGDITIPMTNEKVMIIPAGTPTFIPRPSNSTEDNVEKDSDIDIKEDDGALIAPFFDLYNKRSLIIVIDAKTFTEIGRINLPNNEFMPFGSQSTFCHASSEN</sequence>
<keyword evidence="3" id="KW-0560">Oxidoreductase</keyword>
<dbReference type="Proteomes" id="UP000193719">
    <property type="component" value="Unassembled WGS sequence"/>
</dbReference>
<dbReference type="Pfam" id="PF03055">
    <property type="entry name" value="RPE65"/>
    <property type="match status" value="2"/>
</dbReference>
<keyword evidence="4 5" id="KW-0408">Iron</keyword>
<keyword evidence="8" id="KW-1185">Reference proteome</keyword>
<feature type="binding site" evidence="5">
    <location>
        <position position="272"/>
    </location>
    <ligand>
        <name>Fe cation</name>
        <dbReference type="ChEBI" id="CHEBI:24875"/>
        <note>catalytic</note>
    </ligand>
</feature>
<dbReference type="GO" id="GO:0010436">
    <property type="term" value="F:carotenoid dioxygenase activity"/>
    <property type="evidence" value="ECO:0007669"/>
    <property type="project" value="TreeGrafter"/>
</dbReference>
<feature type="binding site" evidence="5">
    <location>
        <position position="213"/>
    </location>
    <ligand>
        <name>Fe cation</name>
        <dbReference type="ChEBI" id="CHEBI:24875"/>
        <note>catalytic</note>
    </ligand>
</feature>
<gene>
    <name evidence="7" type="ORF">BCR36DRAFT_414984</name>
</gene>
<dbReference type="PANTHER" id="PTHR10543">
    <property type="entry name" value="BETA-CAROTENE DIOXYGENASE"/>
    <property type="match status" value="1"/>
</dbReference>
<comment type="cofactor">
    <cofactor evidence="5">
        <name>Fe(2+)</name>
        <dbReference type="ChEBI" id="CHEBI:29033"/>
    </cofactor>
    <text evidence="5">Binds 1 Fe(2+) ion per subunit.</text>
</comment>
<keyword evidence="2 5" id="KW-0479">Metal-binding</keyword>
<dbReference type="EMBL" id="MCFH01000045">
    <property type="protein sequence ID" value="ORX44488.1"/>
    <property type="molecule type" value="Genomic_DNA"/>
</dbReference>
<dbReference type="STRING" id="1754191.A0A1Y1V075"/>
<evidence type="ECO:0000256" key="1">
    <source>
        <dbReference type="ARBA" id="ARBA00006787"/>
    </source>
</evidence>
<comment type="caution">
    <text evidence="7">The sequence shown here is derived from an EMBL/GenBank/DDBJ whole genome shotgun (WGS) entry which is preliminary data.</text>
</comment>
<dbReference type="AlphaFoldDB" id="A0A1Y1V075"/>
<dbReference type="PANTHER" id="PTHR10543:SF24">
    <property type="entry name" value="CAROTENOID ISOMEROOXYGENASE"/>
    <property type="match status" value="1"/>
</dbReference>
<feature type="region of interest" description="Disordered" evidence="6">
    <location>
        <begin position="464"/>
        <end position="497"/>
    </location>
</feature>
<name>A0A1Y1V075_9FUNG</name>
<evidence type="ECO:0000313" key="8">
    <source>
        <dbReference type="Proteomes" id="UP000193719"/>
    </source>
</evidence>
<evidence type="ECO:0000256" key="4">
    <source>
        <dbReference type="ARBA" id="ARBA00023004"/>
    </source>
</evidence>
<evidence type="ECO:0000256" key="3">
    <source>
        <dbReference type="ARBA" id="ARBA00023002"/>
    </source>
</evidence>
<evidence type="ECO:0000313" key="7">
    <source>
        <dbReference type="EMBL" id="ORX44488.1"/>
    </source>
</evidence>
<dbReference type="OrthoDB" id="407010at2759"/>
<protein>
    <recommendedName>
        <fullName evidence="9">Carotenoid oxygenase</fullName>
    </recommendedName>
</protein>
<dbReference type="GO" id="GO:0016121">
    <property type="term" value="P:carotene catabolic process"/>
    <property type="evidence" value="ECO:0007669"/>
    <property type="project" value="TreeGrafter"/>
</dbReference>
<comment type="similarity">
    <text evidence="1">Belongs to the carotenoid oxygenase family.</text>
</comment>
<evidence type="ECO:0000256" key="2">
    <source>
        <dbReference type="ARBA" id="ARBA00022723"/>
    </source>
</evidence>
<evidence type="ECO:0000256" key="5">
    <source>
        <dbReference type="PIRSR" id="PIRSR604294-1"/>
    </source>
</evidence>
<reference evidence="7 8" key="2">
    <citation type="submission" date="2016-08" db="EMBL/GenBank/DDBJ databases">
        <title>Pervasive Adenine N6-methylation of Active Genes in Fungi.</title>
        <authorList>
            <consortium name="DOE Joint Genome Institute"/>
            <person name="Mondo S.J."/>
            <person name="Dannebaum R.O."/>
            <person name="Kuo R.C."/>
            <person name="Labutti K."/>
            <person name="Haridas S."/>
            <person name="Kuo A."/>
            <person name="Salamov A."/>
            <person name="Ahrendt S.R."/>
            <person name="Lipzen A."/>
            <person name="Sullivan W."/>
            <person name="Andreopoulos W.B."/>
            <person name="Clum A."/>
            <person name="Lindquist E."/>
            <person name="Daum C."/>
            <person name="Ramamoorthy G.K."/>
            <person name="Gryganskyi A."/>
            <person name="Culley D."/>
            <person name="Magnuson J.K."/>
            <person name="James T.Y."/>
            <person name="O'Malley M.A."/>
            <person name="Stajich J.E."/>
            <person name="Spatafora J.W."/>
            <person name="Visel A."/>
            <person name="Grigoriev I.V."/>
        </authorList>
    </citation>
    <scope>NUCLEOTIDE SEQUENCE [LARGE SCALE GENOMIC DNA]</scope>
    <source>
        <strain evidence="8">finn</strain>
    </source>
</reference>
<dbReference type="InterPro" id="IPR004294">
    <property type="entry name" value="Carotenoid_Oase"/>
</dbReference>